<dbReference type="PANTHER" id="PTHR43409:SF16">
    <property type="entry name" value="SLR0320 PROTEIN"/>
    <property type="match status" value="1"/>
</dbReference>
<dbReference type="GO" id="GO:0005829">
    <property type="term" value="C:cytosol"/>
    <property type="evidence" value="ECO:0007669"/>
    <property type="project" value="TreeGrafter"/>
</dbReference>
<dbReference type="Gene3D" id="3.40.50.280">
    <property type="entry name" value="Cobalamin-binding domain"/>
    <property type="match status" value="1"/>
</dbReference>
<dbReference type="SFLD" id="SFLDG01082">
    <property type="entry name" value="B12-binding_domain_containing"/>
    <property type="match status" value="1"/>
</dbReference>
<keyword evidence="3" id="KW-0479">Metal-binding</keyword>
<dbReference type="InterPro" id="IPR007197">
    <property type="entry name" value="rSAM"/>
</dbReference>
<accession>X0T7Q4</accession>
<comment type="cofactor">
    <cofactor evidence="1">
        <name>[4Fe-4S] cluster</name>
        <dbReference type="ChEBI" id="CHEBI:49883"/>
    </cofactor>
</comment>
<dbReference type="SMART" id="SM00729">
    <property type="entry name" value="Elp3"/>
    <property type="match status" value="1"/>
</dbReference>
<protein>
    <submittedName>
        <fullName evidence="8">Uncharacterized protein</fullName>
    </submittedName>
</protein>
<feature type="domain" description="B12-binding" evidence="6">
    <location>
        <begin position="2"/>
        <end position="145"/>
    </location>
</feature>
<dbReference type="Pfam" id="PF04055">
    <property type="entry name" value="Radical_SAM"/>
    <property type="match status" value="1"/>
</dbReference>
<dbReference type="GO" id="GO:0051539">
    <property type="term" value="F:4 iron, 4 sulfur cluster binding"/>
    <property type="evidence" value="ECO:0007669"/>
    <property type="project" value="UniProtKB-KW"/>
</dbReference>
<dbReference type="SFLD" id="SFLDG01123">
    <property type="entry name" value="methyltransferase_(Class_B)"/>
    <property type="match status" value="1"/>
</dbReference>
<evidence type="ECO:0000256" key="1">
    <source>
        <dbReference type="ARBA" id="ARBA00001966"/>
    </source>
</evidence>
<dbReference type="PROSITE" id="PS51332">
    <property type="entry name" value="B12_BINDING"/>
    <property type="match status" value="1"/>
</dbReference>
<dbReference type="CDD" id="cd01335">
    <property type="entry name" value="Radical_SAM"/>
    <property type="match status" value="1"/>
</dbReference>
<evidence type="ECO:0000256" key="5">
    <source>
        <dbReference type="ARBA" id="ARBA00023014"/>
    </source>
</evidence>
<proteinExistence type="predicted"/>
<feature type="non-terminal residue" evidence="8">
    <location>
        <position position="389"/>
    </location>
</feature>
<dbReference type="InterPro" id="IPR023404">
    <property type="entry name" value="rSAM_horseshoe"/>
</dbReference>
<dbReference type="InterPro" id="IPR058240">
    <property type="entry name" value="rSAM_sf"/>
</dbReference>
<evidence type="ECO:0000256" key="4">
    <source>
        <dbReference type="ARBA" id="ARBA00023004"/>
    </source>
</evidence>
<evidence type="ECO:0000256" key="3">
    <source>
        <dbReference type="ARBA" id="ARBA00022723"/>
    </source>
</evidence>
<gene>
    <name evidence="8" type="ORF">S01H1_04240</name>
</gene>
<comment type="caution">
    <text evidence="8">The sequence shown here is derived from an EMBL/GenBank/DDBJ whole genome shotgun (WGS) entry which is preliminary data.</text>
</comment>
<evidence type="ECO:0000256" key="2">
    <source>
        <dbReference type="ARBA" id="ARBA00022691"/>
    </source>
</evidence>
<organism evidence="8">
    <name type="scientific">marine sediment metagenome</name>
    <dbReference type="NCBI Taxonomy" id="412755"/>
    <lineage>
        <taxon>unclassified sequences</taxon>
        <taxon>metagenomes</taxon>
        <taxon>ecological metagenomes</taxon>
    </lineage>
</organism>
<name>X0T7Q4_9ZZZZ</name>
<dbReference type="InterPro" id="IPR034466">
    <property type="entry name" value="Methyltransferase_Class_B"/>
</dbReference>
<keyword evidence="4" id="KW-0408">Iron</keyword>
<dbReference type="Gene3D" id="3.80.30.20">
    <property type="entry name" value="tm_1862 like domain"/>
    <property type="match status" value="1"/>
</dbReference>
<dbReference type="GO" id="GO:0003824">
    <property type="term" value="F:catalytic activity"/>
    <property type="evidence" value="ECO:0007669"/>
    <property type="project" value="InterPro"/>
</dbReference>
<keyword evidence="5" id="KW-0411">Iron-sulfur</keyword>
<sequence length="389" mass="43456">MSRKILMVNPNLMKPPVAPVGLDYLNSKLQQAGFEVRLLDLGFSNEVDREIEHAMDDDYLLIGISLRNVDDSYFASQDFCLQRSQEIISKIKSLSSCPIVLGGVGFSIFPIQVMQYCNADFGIYGDGELVLCMLARALREKTDYTSIPGLLYKDKDSYRFSPTRYLELEKMSLAQRDLVDNTRYFQQGAMVGFETKRGCDRPCIHCADPVAKGRKVRSRDPGDVAMELKGLLEQGITHFHTGDCEFNVPEDHAKAVCRAIIDQGLGDKIQWYAYCVAVPFSEELANLMRKAGCVGIDFTVDSGNDGQLQRLGHLHRVSDITGLARLCHRCGFSFMFDLLLGGPGETRQTVKETLELMKSLEPTRVGINLGVRLYPDTPLGKMVKKQGVT</sequence>
<keyword evidence="2" id="KW-0949">S-adenosyl-L-methionine</keyword>
<evidence type="ECO:0000259" key="6">
    <source>
        <dbReference type="PROSITE" id="PS51332"/>
    </source>
</evidence>
<evidence type="ECO:0000313" key="8">
    <source>
        <dbReference type="EMBL" id="GAF83366.1"/>
    </source>
</evidence>
<dbReference type="SUPFAM" id="SSF102114">
    <property type="entry name" value="Radical SAM enzymes"/>
    <property type="match status" value="1"/>
</dbReference>
<dbReference type="GO" id="GO:0031419">
    <property type="term" value="F:cobalamin binding"/>
    <property type="evidence" value="ECO:0007669"/>
    <property type="project" value="InterPro"/>
</dbReference>
<dbReference type="Pfam" id="PF02310">
    <property type="entry name" value="B12-binding"/>
    <property type="match status" value="1"/>
</dbReference>
<dbReference type="SFLD" id="SFLDS00029">
    <property type="entry name" value="Radical_SAM"/>
    <property type="match status" value="1"/>
</dbReference>
<dbReference type="GO" id="GO:0046872">
    <property type="term" value="F:metal ion binding"/>
    <property type="evidence" value="ECO:0007669"/>
    <property type="project" value="UniProtKB-KW"/>
</dbReference>
<dbReference type="AlphaFoldDB" id="X0T7Q4"/>
<dbReference type="PANTHER" id="PTHR43409">
    <property type="entry name" value="ANAEROBIC MAGNESIUM-PROTOPORPHYRIN IX MONOMETHYL ESTER CYCLASE-RELATED"/>
    <property type="match status" value="1"/>
</dbReference>
<dbReference type="InterPro" id="IPR006158">
    <property type="entry name" value="Cobalamin-bd"/>
</dbReference>
<evidence type="ECO:0000259" key="7">
    <source>
        <dbReference type="PROSITE" id="PS51918"/>
    </source>
</evidence>
<dbReference type="InterPro" id="IPR051198">
    <property type="entry name" value="BchE-like"/>
</dbReference>
<dbReference type="PROSITE" id="PS51918">
    <property type="entry name" value="RADICAL_SAM"/>
    <property type="match status" value="1"/>
</dbReference>
<dbReference type="EMBL" id="BARS01002249">
    <property type="protein sequence ID" value="GAF83366.1"/>
    <property type="molecule type" value="Genomic_DNA"/>
</dbReference>
<dbReference type="InterPro" id="IPR006638">
    <property type="entry name" value="Elp3/MiaA/NifB-like_rSAM"/>
</dbReference>
<reference evidence="8" key="1">
    <citation type="journal article" date="2014" name="Front. Microbiol.">
        <title>High frequency of phylogenetically diverse reductive dehalogenase-homologous genes in deep subseafloor sedimentary metagenomes.</title>
        <authorList>
            <person name="Kawai M."/>
            <person name="Futagami T."/>
            <person name="Toyoda A."/>
            <person name="Takaki Y."/>
            <person name="Nishi S."/>
            <person name="Hori S."/>
            <person name="Arai W."/>
            <person name="Tsubouchi T."/>
            <person name="Morono Y."/>
            <person name="Uchiyama I."/>
            <person name="Ito T."/>
            <person name="Fujiyama A."/>
            <person name="Inagaki F."/>
            <person name="Takami H."/>
        </authorList>
    </citation>
    <scope>NUCLEOTIDE SEQUENCE</scope>
    <source>
        <strain evidence="8">Expedition CK06-06</strain>
    </source>
</reference>
<feature type="domain" description="Radical SAM core" evidence="7">
    <location>
        <begin position="185"/>
        <end position="389"/>
    </location>
</feature>